<dbReference type="InterPro" id="IPR013542">
    <property type="entry name" value="QueG_DUF1730"/>
</dbReference>
<keyword evidence="8" id="KW-0411">Iron-sulfur</keyword>
<keyword evidence="1" id="KW-0004">4Fe-4S</keyword>
<dbReference type="PROSITE" id="PS51379">
    <property type="entry name" value="4FE4S_FER_2"/>
    <property type="match status" value="1"/>
</dbReference>
<dbReference type="GO" id="GO:0051539">
    <property type="term" value="F:4 iron, 4 sulfur cluster binding"/>
    <property type="evidence" value="ECO:0007669"/>
    <property type="project" value="UniProtKB-KW"/>
</dbReference>
<dbReference type="PROSITE" id="PS00198">
    <property type="entry name" value="4FE4S_FER_1"/>
    <property type="match status" value="1"/>
</dbReference>
<dbReference type="SUPFAM" id="SSF46548">
    <property type="entry name" value="alpha-helical ferredoxin"/>
    <property type="match status" value="1"/>
</dbReference>
<dbReference type="NCBIfam" id="TIGR00276">
    <property type="entry name" value="tRNA epoxyqueuosine(34) reductase QueG"/>
    <property type="match status" value="1"/>
</dbReference>
<evidence type="ECO:0000259" key="9">
    <source>
        <dbReference type="PROSITE" id="PS51379"/>
    </source>
</evidence>
<evidence type="ECO:0000256" key="6">
    <source>
        <dbReference type="ARBA" id="ARBA00023002"/>
    </source>
</evidence>
<reference evidence="10 11" key="1">
    <citation type="submission" date="2020-10" db="EMBL/GenBank/DDBJ databases">
        <title>Connecting structure to function with the recovery of over 1000 high-quality activated sludge metagenome-assembled genomes encoding full-length rRNA genes using long-read sequencing.</title>
        <authorList>
            <person name="Singleton C.M."/>
            <person name="Petriglieri F."/>
            <person name="Kristensen J.M."/>
            <person name="Kirkegaard R.H."/>
            <person name="Michaelsen T.Y."/>
            <person name="Andersen M.H."/>
            <person name="Karst S.M."/>
            <person name="Dueholm M.S."/>
            <person name="Nielsen P.H."/>
            <person name="Albertsen M."/>
        </authorList>
    </citation>
    <scope>NUCLEOTIDE SEQUENCE [LARGE SCALE GENOMIC DNA]</scope>
    <source>
        <strain evidence="10">Ribe_18-Q3-R11-54_BAT3C.373</strain>
    </source>
</reference>
<dbReference type="GO" id="GO:0052693">
    <property type="term" value="F:epoxyqueuosine reductase activity"/>
    <property type="evidence" value="ECO:0007669"/>
    <property type="project" value="UniProtKB-EC"/>
</dbReference>
<gene>
    <name evidence="10" type="primary">queG</name>
    <name evidence="10" type="ORF">IPO85_03385</name>
</gene>
<keyword evidence="5" id="KW-0671">Queuosine biosynthesis</keyword>
<accession>A0A9D7S7C5</accession>
<name>A0A9D7S7C5_9BACT</name>
<evidence type="ECO:0000256" key="4">
    <source>
        <dbReference type="ARBA" id="ARBA00022723"/>
    </source>
</evidence>
<keyword evidence="4" id="KW-0479">Metal-binding</keyword>
<evidence type="ECO:0000256" key="1">
    <source>
        <dbReference type="ARBA" id="ARBA00022485"/>
    </source>
</evidence>
<evidence type="ECO:0000313" key="10">
    <source>
        <dbReference type="EMBL" id="MBK9716558.1"/>
    </source>
</evidence>
<dbReference type="InterPro" id="IPR004453">
    <property type="entry name" value="QueG"/>
</dbReference>
<evidence type="ECO:0000256" key="7">
    <source>
        <dbReference type="ARBA" id="ARBA00023004"/>
    </source>
</evidence>
<dbReference type="GO" id="GO:0008616">
    <property type="term" value="P:tRNA queuosine(34) biosynthetic process"/>
    <property type="evidence" value="ECO:0007669"/>
    <property type="project" value="UniProtKB-KW"/>
</dbReference>
<keyword evidence="6 10" id="KW-0560">Oxidoreductase</keyword>
<dbReference type="EMBL" id="JADKFW010000004">
    <property type="protein sequence ID" value="MBK9716558.1"/>
    <property type="molecule type" value="Genomic_DNA"/>
</dbReference>
<dbReference type="PANTHER" id="PTHR30002">
    <property type="entry name" value="EPOXYQUEUOSINE REDUCTASE"/>
    <property type="match status" value="1"/>
</dbReference>
<organism evidence="10 11">
    <name type="scientific">Candidatus Defluviibacterium haderslevense</name>
    <dbReference type="NCBI Taxonomy" id="2981993"/>
    <lineage>
        <taxon>Bacteria</taxon>
        <taxon>Pseudomonadati</taxon>
        <taxon>Bacteroidota</taxon>
        <taxon>Saprospiria</taxon>
        <taxon>Saprospirales</taxon>
        <taxon>Saprospiraceae</taxon>
        <taxon>Candidatus Defluviibacterium</taxon>
    </lineage>
</organism>
<evidence type="ECO:0000256" key="3">
    <source>
        <dbReference type="ARBA" id="ARBA00022694"/>
    </source>
</evidence>
<dbReference type="EC" id="1.17.99.6" evidence="10"/>
<evidence type="ECO:0000313" key="11">
    <source>
        <dbReference type="Proteomes" id="UP000808349"/>
    </source>
</evidence>
<dbReference type="InterPro" id="IPR017896">
    <property type="entry name" value="4Fe4S_Fe-S-bd"/>
</dbReference>
<sequence>MRHQSKPFIELAHSIGFESVGIVQAQRLEKEALQLEQWLANGFHGEMTYMERYFDLRIDPTKLLEGCKSVIMMTLNYDQPQIHLSEDHPKVSKYAYGQDYHRVIKDKCDLLLHSLKELYGDITIRAFVDSAPIMERVWAEKSGIGWNGKNTLTINPKKGSYFFLACILVDLEFEYTTPIRDHCGTCKKCIEACPTQAIHPDGYLLDASKCISYLTIELKNSIPDGFKDKMNGWAFGCDICQEVCPWNRFSKPTKVPEFQPNLDMLQLTKSDWLEINDETWKKISRNSPIKRTKREGMMKNIKFIN</sequence>
<protein>
    <submittedName>
        <fullName evidence="10">tRNA epoxyqueuosine(34) reductase QueG</fullName>
        <ecNumber evidence="10">1.17.99.6</ecNumber>
    </submittedName>
</protein>
<keyword evidence="2" id="KW-0963">Cytoplasm</keyword>
<dbReference type="Pfam" id="PF13484">
    <property type="entry name" value="Fer4_16"/>
    <property type="match status" value="1"/>
</dbReference>
<dbReference type="PANTHER" id="PTHR30002:SF4">
    <property type="entry name" value="EPOXYQUEUOSINE REDUCTASE"/>
    <property type="match status" value="1"/>
</dbReference>
<dbReference type="Gene3D" id="3.30.70.20">
    <property type="match status" value="1"/>
</dbReference>
<evidence type="ECO:0000256" key="5">
    <source>
        <dbReference type="ARBA" id="ARBA00022785"/>
    </source>
</evidence>
<proteinExistence type="predicted"/>
<comment type="caution">
    <text evidence="10">The sequence shown here is derived from an EMBL/GenBank/DDBJ whole genome shotgun (WGS) entry which is preliminary data.</text>
</comment>
<evidence type="ECO:0000256" key="2">
    <source>
        <dbReference type="ARBA" id="ARBA00022490"/>
    </source>
</evidence>
<dbReference type="GO" id="GO:0046872">
    <property type="term" value="F:metal ion binding"/>
    <property type="evidence" value="ECO:0007669"/>
    <property type="project" value="UniProtKB-KW"/>
</dbReference>
<keyword evidence="7" id="KW-0408">Iron</keyword>
<dbReference type="Proteomes" id="UP000808349">
    <property type="component" value="Unassembled WGS sequence"/>
</dbReference>
<dbReference type="Pfam" id="PF08331">
    <property type="entry name" value="QueG_DUF1730"/>
    <property type="match status" value="1"/>
</dbReference>
<keyword evidence="3" id="KW-0819">tRNA processing</keyword>
<evidence type="ECO:0000256" key="8">
    <source>
        <dbReference type="ARBA" id="ARBA00023014"/>
    </source>
</evidence>
<dbReference type="InterPro" id="IPR017900">
    <property type="entry name" value="4Fe4S_Fe_S_CS"/>
</dbReference>
<feature type="domain" description="4Fe-4S ferredoxin-type" evidence="9">
    <location>
        <begin position="174"/>
        <end position="203"/>
    </location>
</feature>
<dbReference type="AlphaFoldDB" id="A0A9D7S7C5"/>